<comment type="caution">
    <text evidence="2">The sequence shown here is derived from an EMBL/GenBank/DDBJ whole genome shotgun (WGS) entry which is preliminary data.</text>
</comment>
<feature type="transmembrane region" description="Helical" evidence="1">
    <location>
        <begin position="21"/>
        <end position="42"/>
    </location>
</feature>
<dbReference type="Proteomes" id="UP000176284">
    <property type="component" value="Unassembled WGS sequence"/>
</dbReference>
<dbReference type="AlphaFoldDB" id="A0A1G1ZSM9"/>
<dbReference type="Pfam" id="PF07963">
    <property type="entry name" value="N_methyl"/>
    <property type="match status" value="1"/>
</dbReference>
<protein>
    <submittedName>
        <fullName evidence="2">Uncharacterized protein</fullName>
    </submittedName>
</protein>
<dbReference type="InterPro" id="IPR012902">
    <property type="entry name" value="N_methyl_site"/>
</dbReference>
<accession>A0A1G1ZSM9</accession>
<evidence type="ECO:0000313" key="2">
    <source>
        <dbReference type="EMBL" id="OGY67743.1"/>
    </source>
</evidence>
<evidence type="ECO:0000256" key="1">
    <source>
        <dbReference type="SAM" id="Phobius"/>
    </source>
</evidence>
<evidence type="ECO:0000313" key="3">
    <source>
        <dbReference type="Proteomes" id="UP000176284"/>
    </source>
</evidence>
<name>A0A1G1ZSM9_9BACT</name>
<organism evidence="2 3">
    <name type="scientific">Candidatus Harrisonbacteria bacterium RIFCSPLOWO2_02_FULL_45_10c</name>
    <dbReference type="NCBI Taxonomy" id="1798410"/>
    <lineage>
        <taxon>Bacteria</taxon>
        <taxon>Candidatus Harrisoniibacteriota</taxon>
    </lineage>
</organism>
<dbReference type="EMBL" id="MHJM01000019">
    <property type="protein sequence ID" value="OGY67743.1"/>
    <property type="molecule type" value="Genomic_DNA"/>
</dbReference>
<keyword evidence="1" id="KW-0472">Membrane</keyword>
<gene>
    <name evidence="2" type="ORF">A3H63_01460</name>
</gene>
<keyword evidence="1" id="KW-1133">Transmembrane helix</keyword>
<keyword evidence="1" id="KW-0812">Transmembrane</keyword>
<reference evidence="2 3" key="1">
    <citation type="journal article" date="2016" name="Nat. Commun.">
        <title>Thousands of microbial genomes shed light on interconnected biogeochemical processes in an aquifer system.</title>
        <authorList>
            <person name="Anantharaman K."/>
            <person name="Brown C.T."/>
            <person name="Hug L.A."/>
            <person name="Sharon I."/>
            <person name="Castelle C.J."/>
            <person name="Probst A.J."/>
            <person name="Thomas B.C."/>
            <person name="Singh A."/>
            <person name="Wilkins M.J."/>
            <person name="Karaoz U."/>
            <person name="Brodie E.L."/>
            <person name="Williams K.H."/>
            <person name="Hubbard S.S."/>
            <person name="Banfield J.F."/>
        </authorList>
    </citation>
    <scope>NUCLEOTIDE SEQUENCE [LARGE SCALE GENOMIC DNA]</scope>
</reference>
<sequence length="315" mass="33797">MKYFYFFIKNNRSGQSLIEMIVAMSIGILMIGTATSALFLILRSSQLSGNNQIASALNVSLSDNLTSVIEGSWNNIYGLTKGMNYFIATSSGQLVVQSGQEQISVNNIIFTRSFIVENVQRDSGGGIGAGADDPSTQKIILTTSWPIAGSNSVVSSARYVTRWRNLVFRQTDWSGGSGQEGPVSELNTRFASATSVNTNTSGSLKPAIGTCSGASENCVLISSVFDTGSASGAGFNTLLWQGTQTGGNVRFRIATSDNSGGPWIYSDPLVAIGPNTQLRISQLQHNNDRYVRYKIILDGDTNSLTINDVILNWSP</sequence>
<dbReference type="STRING" id="1798410.A3H63_01460"/>
<proteinExistence type="predicted"/>